<accession>A0A523YKM1</accession>
<name>A0A523YKM1_UNCAE</name>
<evidence type="ECO:0008006" key="3">
    <source>
        <dbReference type="Google" id="ProtNLM"/>
    </source>
</evidence>
<comment type="caution">
    <text evidence="1">The sequence shown here is derived from an EMBL/GenBank/DDBJ whole genome shotgun (WGS) entry which is preliminary data.</text>
</comment>
<dbReference type="Proteomes" id="UP000316925">
    <property type="component" value="Unassembled WGS sequence"/>
</dbReference>
<dbReference type="AlphaFoldDB" id="A0A523YKM1"/>
<dbReference type="PANTHER" id="PTHR35610">
    <property type="entry name" value="3-ISOPROPYLMALATE DEHYDRATASE-RELATED"/>
    <property type="match status" value="1"/>
</dbReference>
<dbReference type="Gene3D" id="3.40.50.10900">
    <property type="entry name" value="PAC-like subunit"/>
    <property type="match status" value="1"/>
</dbReference>
<gene>
    <name evidence="1" type="ORF">E3J33_04400</name>
</gene>
<evidence type="ECO:0000313" key="1">
    <source>
        <dbReference type="EMBL" id="TET92085.1"/>
    </source>
</evidence>
<dbReference type="InterPro" id="IPR019151">
    <property type="entry name" value="Proteasome_assmbl_chaperone_2"/>
</dbReference>
<dbReference type="InterPro" id="IPR038389">
    <property type="entry name" value="PSMG2_sf"/>
</dbReference>
<dbReference type="PANTHER" id="PTHR35610:SF7">
    <property type="entry name" value="3-ISOPROPYLMALATE DEHYDRATASE"/>
    <property type="match status" value="1"/>
</dbReference>
<dbReference type="Pfam" id="PF09754">
    <property type="entry name" value="PAC2"/>
    <property type="match status" value="1"/>
</dbReference>
<reference evidence="1 2" key="1">
    <citation type="submission" date="2019-03" db="EMBL/GenBank/DDBJ databases">
        <title>Metabolic potential of uncultured bacteria and archaea associated with petroleum seepage in deep-sea sediments.</title>
        <authorList>
            <person name="Dong X."/>
            <person name="Hubert C."/>
        </authorList>
    </citation>
    <scope>NUCLEOTIDE SEQUENCE [LARGE SCALE GENOMIC DNA]</scope>
    <source>
        <strain evidence="1">E29_bin28</strain>
    </source>
</reference>
<dbReference type="SUPFAM" id="SSF159659">
    <property type="entry name" value="Cgl1923-like"/>
    <property type="match status" value="1"/>
</dbReference>
<evidence type="ECO:0000313" key="2">
    <source>
        <dbReference type="Proteomes" id="UP000316925"/>
    </source>
</evidence>
<protein>
    <recommendedName>
        <fullName evidence="3">PAC2 family protein</fullName>
    </recommendedName>
</protein>
<proteinExistence type="predicted"/>
<dbReference type="EMBL" id="SOIJ01000249">
    <property type="protein sequence ID" value="TET92085.1"/>
    <property type="molecule type" value="Genomic_DNA"/>
</dbReference>
<organism evidence="1 2">
    <name type="scientific">Aerophobetes bacterium</name>
    <dbReference type="NCBI Taxonomy" id="2030807"/>
    <lineage>
        <taxon>Bacteria</taxon>
        <taxon>Candidatus Aerophobota</taxon>
    </lineage>
</organism>
<sequence>MKNIKFYRKPELENPCLIAAWPGMGYVATGVASYLKKKLKSTLLAEIKSEDFFYLTDVWIRKDEIILPQLPKSTFFYWKNREVRRDLIIFLGEAQPPPDKELAFASKVLDVAQLFEVKRVYTAAAAPAPIHHTQPPGVLAVATNKKLKEYLKKFKVTLMREGNISGMNGLLLGVVKQRDMEGICLLGEIPYYTTQIENPRSSQAVLSILTRMLGIEIDMEEINLLAKQTEERLNEFIKTHQKLEKPISSEEIEEMKKGLKAHSEIPKSAKDRIENLFKQAAKDRSKAIELKAELDKWGIFEEYQDRFLDLFKKGHH</sequence>